<dbReference type="AlphaFoldDB" id="A0A873HW48"/>
<keyword evidence="1" id="KW-0812">Transmembrane</keyword>
<name>A0A873HW48_PROWI</name>
<gene>
    <name evidence="2" type="ORF">DBVPGpl_049</name>
</gene>
<evidence type="ECO:0000256" key="1">
    <source>
        <dbReference type="SAM" id="Phobius"/>
    </source>
</evidence>
<evidence type="ECO:0000313" key="2">
    <source>
        <dbReference type="EMBL" id="QOZ41709.1"/>
    </source>
</evidence>
<feature type="transmembrane region" description="Helical" evidence="1">
    <location>
        <begin position="119"/>
        <end position="137"/>
    </location>
</feature>
<proteinExistence type="predicted"/>
<protein>
    <submittedName>
        <fullName evidence="2">Uncharacterized protein</fullName>
    </submittedName>
</protein>
<keyword evidence="1" id="KW-1133">Transmembrane helix</keyword>
<keyword evidence="1" id="KW-0472">Membrane</keyword>
<accession>A0A873HW48</accession>
<keyword evidence="2" id="KW-0934">Plastid</keyword>
<geneLocation type="non-photosynthetic plastid" evidence="2"/>
<dbReference type="EMBL" id="MN794236">
    <property type="protein sequence ID" value="QOZ41709.1"/>
    <property type="molecule type" value="Genomic_DNA"/>
</dbReference>
<reference evidence="2" key="1">
    <citation type="journal article" name="Front. Plant Sci.">
        <title>Sequencing and Analysis of the Complete Organellar Genomes of Prototheca wickerhamii.</title>
        <authorList>
            <person name="Bakula Z."/>
            <person name="Gromadka R."/>
            <person name="Gawor J."/>
            <person name="Siedlecki P."/>
            <person name="Pomorski J.J."/>
            <person name="Maciszewski K."/>
            <person name="Gromadka A."/>
            <person name="Karnkowska A."/>
            <person name="Jagielski T."/>
        </authorList>
    </citation>
    <scope>NUCLEOTIDE SEQUENCE</scope>
    <source>
        <strain evidence="2">DBVPG</strain>
    </source>
</reference>
<feature type="transmembrane region" description="Helical" evidence="1">
    <location>
        <begin position="33"/>
        <end position="52"/>
    </location>
</feature>
<sequence length="154" mass="18715">MKNRNQLQTQIKNINYKINTIYINFKDLNKLNISSLLVGYFYISATQIFLFLDQKEQNRLTMFLMPINYYLSKHSLFSFFLFFPKKSFLFFQQLIESINFIKILFNWNSLMNEKERKNTIILIYRIIINFYFTYKLFKRGILLGIFIEAFKLGS</sequence>
<organism evidence="2">
    <name type="scientific">Prototheca wickerhamii</name>
    <dbReference type="NCBI Taxonomy" id="3111"/>
    <lineage>
        <taxon>Eukaryota</taxon>
        <taxon>Viridiplantae</taxon>
        <taxon>Chlorophyta</taxon>
        <taxon>core chlorophytes</taxon>
        <taxon>Trebouxiophyceae</taxon>
        <taxon>Chlorellales</taxon>
        <taxon>Chlorellaceae</taxon>
        <taxon>Prototheca</taxon>
    </lineage>
</organism>
<feature type="transmembrane region" description="Helical" evidence="1">
    <location>
        <begin position="64"/>
        <end position="83"/>
    </location>
</feature>